<dbReference type="Gene3D" id="2.60.40.1120">
    <property type="entry name" value="Carboxypeptidase-like, regulatory domain"/>
    <property type="match status" value="1"/>
</dbReference>
<gene>
    <name evidence="8" type="ORF">Cop2CBH44_16900</name>
</gene>
<keyword evidence="9" id="KW-1185">Reference proteome</keyword>
<evidence type="ECO:0000256" key="4">
    <source>
        <dbReference type="ARBA" id="ARBA00023237"/>
    </source>
</evidence>
<dbReference type="SUPFAM" id="SSF56935">
    <property type="entry name" value="Porins"/>
    <property type="match status" value="1"/>
</dbReference>
<dbReference type="InterPro" id="IPR039426">
    <property type="entry name" value="TonB-dep_rcpt-like"/>
</dbReference>
<accession>A0A7G1I0W1</accession>
<dbReference type="GO" id="GO:0009279">
    <property type="term" value="C:cell outer membrane"/>
    <property type="evidence" value="ECO:0007669"/>
    <property type="project" value="UniProtKB-SubCell"/>
</dbReference>
<feature type="region of interest" description="Disordered" evidence="6">
    <location>
        <begin position="955"/>
        <end position="974"/>
    </location>
</feature>
<dbReference type="EMBL" id="AP023322">
    <property type="protein sequence ID" value="BCI63337.1"/>
    <property type="molecule type" value="Genomic_DNA"/>
</dbReference>
<dbReference type="InterPro" id="IPR008969">
    <property type="entry name" value="CarboxyPept-like_regulatory"/>
</dbReference>
<evidence type="ECO:0000256" key="3">
    <source>
        <dbReference type="ARBA" id="ARBA00023136"/>
    </source>
</evidence>
<evidence type="ECO:0000313" key="9">
    <source>
        <dbReference type="Proteomes" id="UP000594042"/>
    </source>
</evidence>
<feature type="compositionally biased region" description="Basic and acidic residues" evidence="6">
    <location>
        <begin position="955"/>
        <end position="966"/>
    </location>
</feature>
<keyword evidence="2" id="KW-0732">Signal</keyword>
<dbReference type="GO" id="GO:0044718">
    <property type="term" value="P:siderophore transmembrane transport"/>
    <property type="evidence" value="ECO:0007669"/>
    <property type="project" value="TreeGrafter"/>
</dbReference>
<sequence>MIANNRLFLFSMVKRLVCTVLMLSIVAISLLAANEPPLQTKLTIRIEKQTLKDAVKKIESQSEYLFFYNADEINENTIVSVKAENATINKALDLLLQNTGIKYTVKNRHIVLAKADVKVKRNMPPNSSQGKKTVTGRVLDINGEPLLGATISIKGSKNRVVTDMDGYYTITVPEEISNPEISVTYIGYDEVSEKLDGRSDMTIRMRENQELLGEVVVVGYGTQKRESVTSAISMVGSEDISRSAATNTSGALVGKVAGINSRMSDGRPGNWTTLNIRNMGTPLYVVDGVQMEEGQFNNIDFNDIESISVLKDGSASIYGVRAANGVVVVTTKSGRRNMPNTVNINMYYGWQHIFRFPKPASAESYVESEIQSNTIQGTQGKFTVEDLTKWKQGTEKGYIPFDWYDYVFVTSPQWYVSANTTGGSEKINYYLALSHMNQDAVIRNYGYFARTNIQANIDANITRNFKVGASINGRIQETKHPGVAMDDDYWTAMYAVYANLPTVHPYANDNPNYPAQTSSAGYTNSALMTYDKGGVHVDRWKVLQTTFNAEWEPVKNLKIKGIFSYYYSNRRMDNQEYSYKLYDYNEKTDSYSVVLNSTGRFKERDIRNIEELNGQINASYKFTIEGHSVNLFAGAESYKRNTPGFYIQSSPTSNALTLFYLDNIKQFNDEGDNTQARLGYVGRINYDYKSKYLLELAARYDGSWKFPKGHRWGFFPSVSAGWRVSEESFWSESNFSDIFSDLKVRASYGEMGDDNVSGYNAFDFLDGYNYSKGGAVIDGEWVVGSQARNLAVTNLSWIKAKIVDVGLDVGFFNGKLTGAIDYFRRMRTGLPASRYDKLVPSEAGFSLPYENLNSDLTTGFDGSLIWRDKVGKVEYSIGGNFTFARQLNWHQYKPRFGNSLEWYVYSQHERNAGWSFTYQTDGQFQSWEEIANYPIDIDGKGNTTLRPGDLKYKDNNKDGIIDDQDQRPTGYQGYDSSTPPYLNYAINGSLAYRGFDLSFDFTGSAFATFFFNYEQRFPFHGDRPNPEYYLSDQWHLSDITNPDSELIPGTFPTVLMGNSNHSNYKASDFWMRNVRYLKLRNLEFGYTFPDKWMKKMHVKKLRVYTLMQNLFSIDNVHDRGIDPEIYSASAINYPTNRVINFGLTLTL</sequence>
<dbReference type="InterPro" id="IPR023996">
    <property type="entry name" value="TonB-dep_OMP_SusC/RagA"/>
</dbReference>
<keyword evidence="3 5" id="KW-0472">Membrane</keyword>
<protein>
    <submittedName>
        <fullName evidence="8">SusC/RagA family TonB-linked outer membrane protein</fullName>
    </submittedName>
</protein>
<dbReference type="PANTHER" id="PTHR30069:SF29">
    <property type="entry name" value="HEMOGLOBIN AND HEMOGLOBIN-HAPTOGLOBIN-BINDING PROTEIN 1-RELATED"/>
    <property type="match status" value="1"/>
</dbReference>
<evidence type="ECO:0000256" key="2">
    <source>
        <dbReference type="ARBA" id="ARBA00022729"/>
    </source>
</evidence>
<evidence type="ECO:0000259" key="7">
    <source>
        <dbReference type="SMART" id="SM00965"/>
    </source>
</evidence>
<dbReference type="Pfam" id="PF13715">
    <property type="entry name" value="CarbopepD_reg_2"/>
    <property type="match status" value="1"/>
</dbReference>
<comment type="similarity">
    <text evidence="5">Belongs to the TonB-dependent receptor family.</text>
</comment>
<evidence type="ECO:0000256" key="1">
    <source>
        <dbReference type="ARBA" id="ARBA00022448"/>
    </source>
</evidence>
<dbReference type="GO" id="GO:0015344">
    <property type="term" value="F:siderophore uptake transmembrane transporter activity"/>
    <property type="evidence" value="ECO:0007669"/>
    <property type="project" value="TreeGrafter"/>
</dbReference>
<comment type="subcellular location">
    <subcellularLocation>
        <location evidence="5">Cell outer membrane</location>
        <topology evidence="5">Multi-pass membrane protein</topology>
    </subcellularLocation>
</comment>
<dbReference type="InterPro" id="IPR023997">
    <property type="entry name" value="TonB-dep_OMP_SusC/RagA_CS"/>
</dbReference>
<dbReference type="InterPro" id="IPR011662">
    <property type="entry name" value="Secretin/TonB_short_N"/>
</dbReference>
<keyword evidence="1 5" id="KW-0813">Transport</keyword>
<keyword evidence="4 5" id="KW-0998">Cell outer membrane</keyword>
<keyword evidence="5" id="KW-0812">Transmembrane</keyword>
<name>A0A7G1I0W1_9BACT</name>
<reference evidence="9" key="1">
    <citation type="submission" date="2020-07" db="EMBL/GenBank/DDBJ databases">
        <title>Complete genome sequencing of Coprobacter sp. strain 2CBH44.</title>
        <authorList>
            <person name="Sakamoto M."/>
            <person name="Murakami T."/>
            <person name="Mori H."/>
        </authorList>
    </citation>
    <scope>NUCLEOTIDE SEQUENCE [LARGE SCALE GENOMIC DNA]</scope>
    <source>
        <strain evidence="9">2CBH44</strain>
    </source>
</reference>
<dbReference type="PROSITE" id="PS52016">
    <property type="entry name" value="TONB_DEPENDENT_REC_3"/>
    <property type="match status" value="1"/>
</dbReference>
<proteinExistence type="inferred from homology"/>
<evidence type="ECO:0000313" key="8">
    <source>
        <dbReference type="EMBL" id="BCI63337.1"/>
    </source>
</evidence>
<evidence type="ECO:0000256" key="6">
    <source>
        <dbReference type="SAM" id="MobiDB-lite"/>
    </source>
</evidence>
<dbReference type="Pfam" id="PF07715">
    <property type="entry name" value="Plug"/>
    <property type="match status" value="1"/>
</dbReference>
<dbReference type="InterPro" id="IPR037066">
    <property type="entry name" value="Plug_dom_sf"/>
</dbReference>
<dbReference type="RefSeq" id="WP_246469101.1">
    <property type="nucleotide sequence ID" value="NZ_AP023322.1"/>
</dbReference>
<dbReference type="KEGG" id="copr:Cop2CBH44_16900"/>
<evidence type="ECO:0000256" key="5">
    <source>
        <dbReference type="PROSITE-ProRule" id="PRU01360"/>
    </source>
</evidence>
<dbReference type="Gene3D" id="2.170.130.10">
    <property type="entry name" value="TonB-dependent receptor, plug domain"/>
    <property type="match status" value="1"/>
</dbReference>
<dbReference type="SUPFAM" id="SSF49464">
    <property type="entry name" value="Carboxypeptidase regulatory domain-like"/>
    <property type="match status" value="1"/>
</dbReference>
<dbReference type="AlphaFoldDB" id="A0A7G1I0W1"/>
<keyword evidence="5" id="KW-1134">Transmembrane beta strand</keyword>
<dbReference type="Gene3D" id="3.55.50.30">
    <property type="match status" value="1"/>
</dbReference>
<dbReference type="NCBIfam" id="TIGR04057">
    <property type="entry name" value="SusC_RagA_signa"/>
    <property type="match status" value="1"/>
</dbReference>
<dbReference type="PANTHER" id="PTHR30069">
    <property type="entry name" value="TONB-DEPENDENT OUTER MEMBRANE RECEPTOR"/>
    <property type="match status" value="1"/>
</dbReference>
<dbReference type="SMART" id="SM00965">
    <property type="entry name" value="STN"/>
    <property type="match status" value="1"/>
</dbReference>
<dbReference type="Pfam" id="PF07660">
    <property type="entry name" value="STN"/>
    <property type="match status" value="1"/>
</dbReference>
<dbReference type="Proteomes" id="UP000594042">
    <property type="component" value="Chromosome"/>
</dbReference>
<dbReference type="NCBIfam" id="TIGR04056">
    <property type="entry name" value="OMP_RagA_SusC"/>
    <property type="match status" value="1"/>
</dbReference>
<dbReference type="InterPro" id="IPR012910">
    <property type="entry name" value="Plug_dom"/>
</dbReference>
<organism evidence="8 9">
    <name type="scientific">Coprobacter secundus subsp. similis</name>
    <dbReference type="NCBI Taxonomy" id="2751153"/>
    <lineage>
        <taxon>Bacteria</taxon>
        <taxon>Pseudomonadati</taxon>
        <taxon>Bacteroidota</taxon>
        <taxon>Bacteroidia</taxon>
        <taxon>Bacteroidales</taxon>
        <taxon>Barnesiellaceae</taxon>
        <taxon>Coprobacter</taxon>
    </lineage>
</organism>
<feature type="domain" description="Secretin/TonB short N-terminal" evidence="7">
    <location>
        <begin position="64"/>
        <end position="115"/>
    </location>
</feature>